<feature type="transmembrane region" description="Helical" evidence="7">
    <location>
        <begin position="111"/>
        <end position="128"/>
    </location>
</feature>
<keyword evidence="6 7" id="KW-0472">Membrane</keyword>
<evidence type="ECO:0000256" key="4">
    <source>
        <dbReference type="ARBA" id="ARBA00022801"/>
    </source>
</evidence>
<evidence type="ECO:0000256" key="3">
    <source>
        <dbReference type="ARBA" id="ARBA00022692"/>
    </source>
</evidence>
<proteinExistence type="inferred from homology"/>
<dbReference type="GO" id="GO:0016020">
    <property type="term" value="C:membrane"/>
    <property type="evidence" value="ECO:0007669"/>
    <property type="project" value="UniProtKB-SubCell"/>
</dbReference>
<evidence type="ECO:0000256" key="5">
    <source>
        <dbReference type="ARBA" id="ARBA00022989"/>
    </source>
</evidence>
<evidence type="ECO:0000313" key="10">
    <source>
        <dbReference type="Proteomes" id="UP000198372"/>
    </source>
</evidence>
<comment type="similarity">
    <text evidence="2">Belongs to the peptidase S54 family.</text>
</comment>
<keyword evidence="3 7" id="KW-0812">Transmembrane</keyword>
<feature type="transmembrane region" description="Helical" evidence="7">
    <location>
        <begin position="20"/>
        <end position="41"/>
    </location>
</feature>
<gene>
    <name evidence="9" type="ORF">BQ2448_5172</name>
</gene>
<dbReference type="Proteomes" id="UP000198372">
    <property type="component" value="Unassembled WGS sequence"/>
</dbReference>
<dbReference type="Pfam" id="PF01694">
    <property type="entry name" value="Rhomboid"/>
    <property type="match status" value="1"/>
</dbReference>
<dbReference type="EMBL" id="FMSP01000002">
    <property type="protein sequence ID" value="SCV67561.1"/>
    <property type="molecule type" value="Genomic_DNA"/>
</dbReference>
<evidence type="ECO:0000256" key="7">
    <source>
        <dbReference type="SAM" id="Phobius"/>
    </source>
</evidence>
<feature type="domain" description="Peptidase S54 rhomboid" evidence="8">
    <location>
        <begin position="148"/>
        <end position="304"/>
    </location>
</feature>
<dbReference type="PANTHER" id="PTHR43731:SF14">
    <property type="entry name" value="PRESENILIN-ASSOCIATED RHOMBOID-LIKE PROTEIN, MITOCHONDRIAL"/>
    <property type="match status" value="1"/>
</dbReference>
<evidence type="ECO:0000313" key="9">
    <source>
        <dbReference type="EMBL" id="SCV67561.1"/>
    </source>
</evidence>
<dbReference type="GO" id="GO:0004252">
    <property type="term" value="F:serine-type endopeptidase activity"/>
    <property type="evidence" value="ECO:0007669"/>
    <property type="project" value="InterPro"/>
</dbReference>
<dbReference type="InterPro" id="IPR050925">
    <property type="entry name" value="Rhomboid_protease_S54"/>
</dbReference>
<sequence length="321" mass="35365">MPFGSLIHSSVSSVKATPGFVRPVVFAVSAGAFVTSAAAFYTNRDTLERRHVLESSSLWARRLLDRGLDPILAASRNTELVQRLQAYAEVAGRPGKVVLHTWTSMSETKRTQIGLIAIFGVVFTLWNMKSTRRFAVEYLWQSPLHSRTVTLLTSVFAHKTLPHLAFNSVALFTIGSSCSAYFDRMDCALPRSTSRYEYIAFFITAGVFASLASRLYSLTFLLRRPSAQLPSLGASGAIWGCFVVTALAFPQASVALIFLPFVPVPIGSACCAMLAVDILGVIRGWQMFDHVAHLGGAFFGLLYYVKGHTMFEQLRQYLLDS</sequence>
<dbReference type="PANTHER" id="PTHR43731">
    <property type="entry name" value="RHOMBOID PROTEASE"/>
    <property type="match status" value="1"/>
</dbReference>
<accession>A0A238F6A6</accession>
<feature type="transmembrane region" description="Helical" evidence="7">
    <location>
        <begin position="255"/>
        <end position="276"/>
    </location>
</feature>
<keyword evidence="10" id="KW-1185">Reference proteome</keyword>
<name>A0A238F6A6_9BASI</name>
<feature type="transmembrane region" description="Helical" evidence="7">
    <location>
        <begin position="198"/>
        <end position="217"/>
    </location>
</feature>
<dbReference type="AlphaFoldDB" id="A0A238F6A6"/>
<feature type="transmembrane region" description="Helical" evidence="7">
    <location>
        <begin position="229"/>
        <end position="249"/>
    </location>
</feature>
<evidence type="ECO:0000259" key="8">
    <source>
        <dbReference type="Pfam" id="PF01694"/>
    </source>
</evidence>
<organism evidence="9 10">
    <name type="scientific">Microbotryum intermedium</name>
    <dbReference type="NCBI Taxonomy" id="269621"/>
    <lineage>
        <taxon>Eukaryota</taxon>
        <taxon>Fungi</taxon>
        <taxon>Dikarya</taxon>
        <taxon>Basidiomycota</taxon>
        <taxon>Pucciniomycotina</taxon>
        <taxon>Microbotryomycetes</taxon>
        <taxon>Microbotryales</taxon>
        <taxon>Microbotryaceae</taxon>
        <taxon>Microbotryum</taxon>
    </lineage>
</organism>
<reference evidence="10" key="1">
    <citation type="submission" date="2016-09" db="EMBL/GenBank/DDBJ databases">
        <authorList>
            <person name="Jeantristanb JTB J.-T."/>
            <person name="Ricardo R."/>
        </authorList>
    </citation>
    <scope>NUCLEOTIDE SEQUENCE [LARGE SCALE GENOMIC DNA]</scope>
</reference>
<dbReference type="OrthoDB" id="10260614at2759"/>
<evidence type="ECO:0000256" key="6">
    <source>
        <dbReference type="ARBA" id="ARBA00023136"/>
    </source>
</evidence>
<evidence type="ECO:0000256" key="1">
    <source>
        <dbReference type="ARBA" id="ARBA00004141"/>
    </source>
</evidence>
<protein>
    <submittedName>
        <fullName evidence="9">BQ2448_5172 protein</fullName>
    </submittedName>
</protein>
<evidence type="ECO:0000256" key="2">
    <source>
        <dbReference type="ARBA" id="ARBA00009045"/>
    </source>
</evidence>
<dbReference type="Gene3D" id="1.20.1540.10">
    <property type="entry name" value="Rhomboid-like"/>
    <property type="match status" value="1"/>
</dbReference>
<dbReference type="GO" id="GO:0006465">
    <property type="term" value="P:signal peptide processing"/>
    <property type="evidence" value="ECO:0007669"/>
    <property type="project" value="TreeGrafter"/>
</dbReference>
<dbReference type="InterPro" id="IPR035952">
    <property type="entry name" value="Rhomboid-like_sf"/>
</dbReference>
<dbReference type="STRING" id="269621.A0A238F6A6"/>
<keyword evidence="5 7" id="KW-1133">Transmembrane helix</keyword>
<comment type="subcellular location">
    <subcellularLocation>
        <location evidence="1">Membrane</location>
        <topology evidence="1">Multi-pass membrane protein</topology>
    </subcellularLocation>
</comment>
<dbReference type="InterPro" id="IPR022764">
    <property type="entry name" value="Peptidase_S54_rhomboid_dom"/>
</dbReference>
<feature type="transmembrane region" description="Helical" evidence="7">
    <location>
        <begin position="288"/>
        <end position="305"/>
    </location>
</feature>
<keyword evidence="4" id="KW-0378">Hydrolase</keyword>
<dbReference type="SUPFAM" id="SSF144091">
    <property type="entry name" value="Rhomboid-like"/>
    <property type="match status" value="1"/>
</dbReference>